<dbReference type="PROSITE" id="PS51186">
    <property type="entry name" value="GNAT"/>
    <property type="match status" value="1"/>
</dbReference>
<dbReference type="GO" id="GO:0016747">
    <property type="term" value="F:acyltransferase activity, transferring groups other than amino-acyl groups"/>
    <property type="evidence" value="ECO:0007669"/>
    <property type="project" value="InterPro"/>
</dbReference>
<sequence>MILDGALLSMSGHLRLAPPSPADDQFFAALRCHPETQRYIPFLPDQFTPEEARERRAVRAADETLVDFSIYTVASESESSTKYVGAIGIFHIDDSYKSCEAGISIWPESFRRGIATDAMHRLLTHVFEERRLNRVVFHTGVNNVRMRGWLERFGAILEGTLRAGNDGHGGYMDACLYSILEKDWTTTVKAKLEERIKLMSGLGDIRD</sequence>
<dbReference type="Gene3D" id="3.40.630.30">
    <property type="match status" value="1"/>
</dbReference>
<keyword evidence="3" id="KW-1185">Reference proteome</keyword>
<gene>
    <name evidence="2" type="ORF">GGX14DRAFT_139044</name>
</gene>
<reference evidence="2" key="1">
    <citation type="submission" date="2023-03" db="EMBL/GenBank/DDBJ databases">
        <title>Massive genome expansion in bonnet fungi (Mycena s.s.) driven by repeated elements and novel gene families across ecological guilds.</title>
        <authorList>
            <consortium name="Lawrence Berkeley National Laboratory"/>
            <person name="Harder C.B."/>
            <person name="Miyauchi S."/>
            <person name="Viragh M."/>
            <person name="Kuo A."/>
            <person name="Thoen E."/>
            <person name="Andreopoulos B."/>
            <person name="Lu D."/>
            <person name="Skrede I."/>
            <person name="Drula E."/>
            <person name="Henrissat B."/>
            <person name="Morin E."/>
            <person name="Kohler A."/>
            <person name="Barry K."/>
            <person name="LaButti K."/>
            <person name="Morin E."/>
            <person name="Salamov A."/>
            <person name="Lipzen A."/>
            <person name="Mereny Z."/>
            <person name="Hegedus B."/>
            <person name="Baldrian P."/>
            <person name="Stursova M."/>
            <person name="Weitz H."/>
            <person name="Taylor A."/>
            <person name="Grigoriev I.V."/>
            <person name="Nagy L.G."/>
            <person name="Martin F."/>
            <person name="Kauserud H."/>
        </authorList>
    </citation>
    <scope>NUCLEOTIDE SEQUENCE</scope>
    <source>
        <strain evidence="2">9144</strain>
    </source>
</reference>
<comment type="caution">
    <text evidence="2">The sequence shown here is derived from an EMBL/GenBank/DDBJ whole genome shotgun (WGS) entry which is preliminary data.</text>
</comment>
<evidence type="ECO:0000259" key="1">
    <source>
        <dbReference type="PROSITE" id="PS51186"/>
    </source>
</evidence>
<evidence type="ECO:0000313" key="3">
    <source>
        <dbReference type="Proteomes" id="UP001219525"/>
    </source>
</evidence>
<dbReference type="SUPFAM" id="SSF55729">
    <property type="entry name" value="Acyl-CoA N-acyltransferases (Nat)"/>
    <property type="match status" value="1"/>
</dbReference>
<dbReference type="InterPro" id="IPR016181">
    <property type="entry name" value="Acyl_CoA_acyltransferase"/>
</dbReference>
<organism evidence="2 3">
    <name type="scientific">Mycena pura</name>
    <dbReference type="NCBI Taxonomy" id="153505"/>
    <lineage>
        <taxon>Eukaryota</taxon>
        <taxon>Fungi</taxon>
        <taxon>Dikarya</taxon>
        <taxon>Basidiomycota</taxon>
        <taxon>Agaricomycotina</taxon>
        <taxon>Agaricomycetes</taxon>
        <taxon>Agaricomycetidae</taxon>
        <taxon>Agaricales</taxon>
        <taxon>Marasmiineae</taxon>
        <taxon>Mycenaceae</taxon>
        <taxon>Mycena</taxon>
    </lineage>
</organism>
<protein>
    <submittedName>
        <fullName evidence="2">Acyl-CoA N-acyltransferase</fullName>
    </submittedName>
</protein>
<name>A0AAD6V772_9AGAR</name>
<feature type="domain" description="N-acetyltransferase" evidence="1">
    <location>
        <begin position="14"/>
        <end position="182"/>
    </location>
</feature>
<dbReference type="PANTHER" id="PTHR43610:SF1">
    <property type="entry name" value="N-ACETYLTRANSFERASE DOMAIN-CONTAINING PROTEIN"/>
    <property type="match status" value="1"/>
</dbReference>
<dbReference type="EMBL" id="JARJCW010000046">
    <property type="protein sequence ID" value="KAJ7204784.1"/>
    <property type="molecule type" value="Genomic_DNA"/>
</dbReference>
<dbReference type="AlphaFoldDB" id="A0AAD6V772"/>
<dbReference type="PANTHER" id="PTHR43610">
    <property type="entry name" value="BLL6696 PROTEIN"/>
    <property type="match status" value="1"/>
</dbReference>
<accession>A0AAD6V772</accession>
<dbReference type="InterPro" id="IPR000182">
    <property type="entry name" value="GNAT_dom"/>
</dbReference>
<evidence type="ECO:0000313" key="2">
    <source>
        <dbReference type="EMBL" id="KAJ7204784.1"/>
    </source>
</evidence>
<dbReference type="Proteomes" id="UP001219525">
    <property type="component" value="Unassembled WGS sequence"/>
</dbReference>
<proteinExistence type="predicted"/>
<dbReference type="Pfam" id="PF13302">
    <property type="entry name" value="Acetyltransf_3"/>
    <property type="match status" value="1"/>
</dbReference>